<dbReference type="Gene3D" id="3.90.550.10">
    <property type="entry name" value="Spore Coat Polysaccharide Biosynthesis Protein SpsA, Chain A"/>
    <property type="match status" value="1"/>
</dbReference>
<dbReference type="RefSeq" id="WP_064545258.1">
    <property type="nucleotide sequence ID" value="NZ_LXEQ01000041.1"/>
</dbReference>
<proteinExistence type="predicted"/>
<dbReference type="InterPro" id="IPR001173">
    <property type="entry name" value="Glyco_trans_2-like"/>
</dbReference>
<keyword evidence="4" id="KW-1185">Reference proteome</keyword>
<evidence type="ECO:0000259" key="2">
    <source>
        <dbReference type="Pfam" id="PF00535"/>
    </source>
</evidence>
<sequence length="316" mass="36574">MTNSKNALIVSVCVITYNSSSTVIETLNSILCQTYGTTFIELIISDDASTDDTPLLIKEWLNENAGEFHNIALNVQAINSGITKNCNAAWKLCSGEWIKTIAGDDILESNCILDNINYVHDKNIKSVLFSKMQAFSVNEDSSFRKVAILPSLYQQNILKNNREQQYKYLLRAEGFSVAPSAFINRDLLTRLNFADERFLMIEDYPLWMKILESGEQCYFLDKITVNYRVGQSVSYSQDTLFSIKHIMQRFMIDLEINRNKLTILIKLRKALSFMIILIVYLFFGNKKRKINYILYYIGMVIKPYWLIEKLSKFIKE</sequence>
<dbReference type="Pfam" id="PF00535">
    <property type="entry name" value="Glycos_transf_2"/>
    <property type="match status" value="1"/>
</dbReference>
<protein>
    <submittedName>
        <fullName evidence="3">Glycosyltransferase</fullName>
        <ecNumber evidence="3">2.4.1.-</ecNumber>
    </submittedName>
</protein>
<keyword evidence="3" id="KW-0328">Glycosyltransferase</keyword>
<comment type="caution">
    <text evidence="3">The sequence shown here is derived from an EMBL/GenBank/DDBJ whole genome shotgun (WGS) entry which is preliminary data.</text>
</comment>
<reference evidence="3 4" key="1">
    <citation type="submission" date="2016-04" db="EMBL/GenBank/DDBJ databases">
        <title>ATOL: Assembling a taxonomically balanced genome-scale reconstruction of the evolutionary history of the Enterobacteriaceae.</title>
        <authorList>
            <person name="Plunkett G.III."/>
            <person name="Neeno-Eckwall E.C."/>
            <person name="Glasner J.D."/>
            <person name="Perna N.T."/>
        </authorList>
    </citation>
    <scope>NUCLEOTIDE SEQUENCE [LARGE SCALE GENOMIC DNA]</scope>
    <source>
        <strain evidence="3 4">ATCC 51602</strain>
    </source>
</reference>
<evidence type="ECO:0000313" key="3">
    <source>
        <dbReference type="EMBL" id="OAT27049.1"/>
    </source>
</evidence>
<feature type="domain" description="Glycosyltransferase 2-like" evidence="2">
    <location>
        <begin position="11"/>
        <end position="187"/>
    </location>
</feature>
<accession>A0ABX2W7G8</accession>
<keyword evidence="3" id="KW-0808">Transferase</keyword>
<dbReference type="SUPFAM" id="SSF53448">
    <property type="entry name" value="Nucleotide-diphospho-sugar transferases"/>
    <property type="match status" value="1"/>
</dbReference>
<name>A0ABX2W7G8_9ENTR</name>
<dbReference type="EC" id="2.4.1.-" evidence="3"/>
<dbReference type="Proteomes" id="UP000078407">
    <property type="component" value="Unassembled WGS sequence"/>
</dbReference>
<dbReference type="PANTHER" id="PTHR22916:SF3">
    <property type="entry name" value="UDP-GLCNAC:BETAGAL BETA-1,3-N-ACETYLGLUCOSAMINYLTRANSFERASE-LIKE PROTEIN 1"/>
    <property type="match status" value="1"/>
</dbReference>
<dbReference type="EMBL" id="LXEQ01000041">
    <property type="protein sequence ID" value="OAT27049.1"/>
    <property type="molecule type" value="Genomic_DNA"/>
</dbReference>
<dbReference type="PANTHER" id="PTHR22916">
    <property type="entry name" value="GLYCOSYLTRANSFERASE"/>
    <property type="match status" value="1"/>
</dbReference>
<keyword evidence="1" id="KW-0472">Membrane</keyword>
<evidence type="ECO:0000256" key="1">
    <source>
        <dbReference type="SAM" id="Phobius"/>
    </source>
</evidence>
<dbReference type="GO" id="GO:0016757">
    <property type="term" value="F:glycosyltransferase activity"/>
    <property type="evidence" value="ECO:0007669"/>
    <property type="project" value="UniProtKB-KW"/>
</dbReference>
<organism evidence="3 4">
    <name type="scientific">Buttiauxella ferragutiae ATCC 51602</name>
    <dbReference type="NCBI Taxonomy" id="1354252"/>
    <lineage>
        <taxon>Bacteria</taxon>
        <taxon>Pseudomonadati</taxon>
        <taxon>Pseudomonadota</taxon>
        <taxon>Gammaproteobacteria</taxon>
        <taxon>Enterobacterales</taxon>
        <taxon>Enterobacteriaceae</taxon>
        <taxon>Buttiauxella</taxon>
    </lineage>
</organism>
<dbReference type="InterPro" id="IPR029044">
    <property type="entry name" value="Nucleotide-diphossugar_trans"/>
</dbReference>
<keyword evidence="1" id="KW-1133">Transmembrane helix</keyword>
<feature type="transmembrane region" description="Helical" evidence="1">
    <location>
        <begin position="290"/>
        <end position="307"/>
    </location>
</feature>
<evidence type="ECO:0000313" key="4">
    <source>
        <dbReference type="Proteomes" id="UP000078407"/>
    </source>
</evidence>
<gene>
    <name evidence="3" type="ORF">M976_02500</name>
</gene>
<keyword evidence="1" id="KW-0812">Transmembrane</keyword>
<feature type="transmembrane region" description="Helical" evidence="1">
    <location>
        <begin position="267"/>
        <end position="284"/>
    </location>
</feature>